<feature type="domain" description="Plant heme peroxidase family profile" evidence="16">
    <location>
        <begin position="67"/>
        <end position="329"/>
    </location>
</feature>
<keyword evidence="5" id="KW-0479">Metal-binding</keyword>
<dbReference type="GO" id="GO:0020037">
    <property type="term" value="F:heme binding"/>
    <property type="evidence" value="ECO:0007669"/>
    <property type="project" value="InterPro"/>
</dbReference>
<dbReference type="PROSITE" id="PS00436">
    <property type="entry name" value="PEROXIDASE_2"/>
    <property type="match status" value="1"/>
</dbReference>
<evidence type="ECO:0000256" key="2">
    <source>
        <dbReference type="ARBA" id="ARBA00004569"/>
    </source>
</evidence>
<dbReference type="Gene3D" id="1.10.420.10">
    <property type="entry name" value="Peroxidase, domain 2"/>
    <property type="match status" value="1"/>
</dbReference>
<dbReference type="GO" id="GO:0042744">
    <property type="term" value="P:hydrogen peroxide catabolic process"/>
    <property type="evidence" value="ECO:0007669"/>
    <property type="project" value="TreeGrafter"/>
</dbReference>
<evidence type="ECO:0000256" key="11">
    <source>
        <dbReference type="ARBA" id="ARBA00040313"/>
    </source>
</evidence>
<comment type="subcellular location">
    <subcellularLocation>
        <location evidence="2">Mitochondrion intermembrane space</location>
    </subcellularLocation>
    <subcellularLocation>
        <location evidence="1">Mitochondrion matrix</location>
    </subcellularLocation>
</comment>
<comment type="catalytic activity">
    <reaction evidence="12">
        <text>2 Fe(II)-[cytochrome c] + H2O2 + 2 H(+) = 2 Fe(III)-[cytochrome c] + 2 H2O</text>
        <dbReference type="Rhea" id="RHEA:16581"/>
        <dbReference type="Rhea" id="RHEA-COMP:10350"/>
        <dbReference type="Rhea" id="RHEA-COMP:14399"/>
        <dbReference type="ChEBI" id="CHEBI:15377"/>
        <dbReference type="ChEBI" id="CHEBI:15378"/>
        <dbReference type="ChEBI" id="CHEBI:16240"/>
        <dbReference type="ChEBI" id="CHEBI:29033"/>
        <dbReference type="ChEBI" id="CHEBI:29034"/>
        <dbReference type="EC" id="1.11.1.5"/>
    </reaction>
</comment>
<comment type="caution">
    <text evidence="17">The sequence shown here is derived from an EMBL/GenBank/DDBJ whole genome shotgun (WGS) entry which is preliminary data.</text>
</comment>
<dbReference type="InterPro" id="IPR019794">
    <property type="entry name" value="Peroxidases_AS"/>
</dbReference>
<evidence type="ECO:0000313" key="17">
    <source>
        <dbReference type="EMBL" id="GMH53634.1"/>
    </source>
</evidence>
<feature type="signal peptide" evidence="15">
    <location>
        <begin position="1"/>
        <end position="19"/>
    </location>
</feature>
<evidence type="ECO:0000256" key="15">
    <source>
        <dbReference type="SAM" id="SignalP"/>
    </source>
</evidence>
<keyword evidence="3" id="KW-0575">Peroxidase</keyword>
<evidence type="ECO:0000256" key="6">
    <source>
        <dbReference type="ARBA" id="ARBA00022946"/>
    </source>
</evidence>
<evidence type="ECO:0000256" key="4">
    <source>
        <dbReference type="ARBA" id="ARBA00022617"/>
    </source>
</evidence>
<evidence type="ECO:0000256" key="12">
    <source>
        <dbReference type="ARBA" id="ARBA00049265"/>
    </source>
</evidence>
<proteinExistence type="inferred from homology"/>
<dbReference type="GO" id="GO:0046872">
    <property type="term" value="F:metal ion binding"/>
    <property type="evidence" value="ECO:0007669"/>
    <property type="project" value="UniProtKB-KW"/>
</dbReference>
<protein>
    <recommendedName>
        <fullName evidence="11">Cytochrome c peroxidase, mitochondrial</fullName>
        <ecNumber evidence="10">1.11.1.5</ecNumber>
    </recommendedName>
</protein>
<keyword evidence="4" id="KW-0349">Heme</keyword>
<dbReference type="Proteomes" id="UP001165085">
    <property type="component" value="Unassembled WGS sequence"/>
</dbReference>
<dbReference type="GO" id="GO:0000302">
    <property type="term" value="P:response to reactive oxygen species"/>
    <property type="evidence" value="ECO:0007669"/>
    <property type="project" value="TreeGrafter"/>
</dbReference>
<dbReference type="InterPro" id="IPR002016">
    <property type="entry name" value="Haem_peroxidase"/>
</dbReference>
<dbReference type="InterPro" id="IPR010255">
    <property type="entry name" value="Haem_peroxidase_sf"/>
</dbReference>
<evidence type="ECO:0000259" key="16">
    <source>
        <dbReference type="PROSITE" id="PS50873"/>
    </source>
</evidence>
<dbReference type="PANTHER" id="PTHR31356:SF58">
    <property type="entry name" value="CYTOCHROME C PEROXIDASE, MITOCHONDRIAL"/>
    <property type="match status" value="1"/>
</dbReference>
<comment type="similarity">
    <text evidence="13">Belongs to the peroxidase family.</text>
</comment>
<dbReference type="PRINTS" id="PR00459">
    <property type="entry name" value="ASPEROXIDASE"/>
</dbReference>
<dbReference type="GO" id="GO:0034599">
    <property type="term" value="P:cellular response to oxidative stress"/>
    <property type="evidence" value="ECO:0007669"/>
    <property type="project" value="InterPro"/>
</dbReference>
<dbReference type="Pfam" id="PF00141">
    <property type="entry name" value="peroxidase"/>
    <property type="match status" value="1"/>
</dbReference>
<dbReference type="AlphaFoldDB" id="A0A9W6ZNB1"/>
<dbReference type="OrthoDB" id="2859658at2759"/>
<keyword evidence="15" id="KW-0732">Signal</keyword>
<dbReference type="GO" id="GO:0005759">
    <property type="term" value="C:mitochondrial matrix"/>
    <property type="evidence" value="ECO:0007669"/>
    <property type="project" value="UniProtKB-SubCell"/>
</dbReference>
<evidence type="ECO:0000256" key="10">
    <source>
        <dbReference type="ARBA" id="ARBA00039063"/>
    </source>
</evidence>
<dbReference type="InterPro" id="IPR002207">
    <property type="entry name" value="Peroxidase_I"/>
</dbReference>
<dbReference type="SUPFAM" id="SSF48113">
    <property type="entry name" value="Heme-dependent peroxidases"/>
    <property type="match status" value="1"/>
</dbReference>
<dbReference type="PROSITE" id="PS50873">
    <property type="entry name" value="PEROXIDASE_4"/>
    <property type="match status" value="1"/>
</dbReference>
<evidence type="ECO:0000256" key="5">
    <source>
        <dbReference type="ARBA" id="ARBA00022723"/>
    </source>
</evidence>
<gene>
    <name evidence="17" type="ORF">TrST_g10162</name>
</gene>
<sequence length="329" mass="36025">MSIRSFVLFVFLVFPHVEGWNFQFSSRRSILKEIIPGTAAITFLGNPQSSIAASKTPVAGKEEIEAIRNDILNMIKSDENKGPTLIRLAWHSSGTYSKMSQDGGSSGGTIRFKSELLHGANAGLAVTAVPWMEKIHKRHPQISYADLYTLGGSVAVEALGGPPIPWRSGRSDSGESSVTPNSRLPAADSGPSGSDKSDGTHLRTIFSRMGFDDRAIVALSGAHALGRCHTSASGYDGPWSPTPTTFNNSYFKLLCDVKWTPREWDGPFQYSNGKGGSLMMLPSDIVLIEDQKFKKWVKVYAKDEKKFRDDFSMYFSQLMELGCNNLVSA</sequence>
<evidence type="ECO:0000256" key="13">
    <source>
        <dbReference type="RuleBase" id="RU004241"/>
    </source>
</evidence>
<dbReference type="EC" id="1.11.1.5" evidence="10"/>
<keyword evidence="8" id="KW-0408">Iron</keyword>
<keyword evidence="9" id="KW-0496">Mitochondrion</keyword>
<evidence type="ECO:0000256" key="3">
    <source>
        <dbReference type="ARBA" id="ARBA00022559"/>
    </source>
</evidence>
<evidence type="ECO:0000256" key="14">
    <source>
        <dbReference type="SAM" id="MobiDB-lite"/>
    </source>
</evidence>
<dbReference type="GO" id="GO:0004130">
    <property type="term" value="F:cytochrome-c peroxidase activity"/>
    <property type="evidence" value="ECO:0007669"/>
    <property type="project" value="UniProtKB-EC"/>
</dbReference>
<evidence type="ECO:0000313" key="18">
    <source>
        <dbReference type="Proteomes" id="UP001165085"/>
    </source>
</evidence>
<dbReference type="GO" id="GO:0005758">
    <property type="term" value="C:mitochondrial intermembrane space"/>
    <property type="evidence" value="ECO:0007669"/>
    <property type="project" value="UniProtKB-SubCell"/>
</dbReference>
<evidence type="ECO:0000256" key="9">
    <source>
        <dbReference type="ARBA" id="ARBA00023128"/>
    </source>
</evidence>
<dbReference type="Gene3D" id="1.10.520.10">
    <property type="match status" value="1"/>
</dbReference>
<dbReference type="PRINTS" id="PR00458">
    <property type="entry name" value="PEROXIDASE"/>
</dbReference>
<dbReference type="PANTHER" id="PTHR31356">
    <property type="entry name" value="THYLAKOID LUMENAL 29 KDA PROTEIN, CHLOROPLASTIC-RELATED"/>
    <property type="match status" value="1"/>
</dbReference>
<dbReference type="FunFam" id="1.10.420.10:FF:000009">
    <property type="entry name" value="Ascorbate peroxidase"/>
    <property type="match status" value="1"/>
</dbReference>
<dbReference type="EMBL" id="BRXY01000021">
    <property type="protein sequence ID" value="GMH53634.1"/>
    <property type="molecule type" value="Genomic_DNA"/>
</dbReference>
<keyword evidence="6" id="KW-0809">Transit peptide</keyword>
<reference evidence="18" key="1">
    <citation type="journal article" date="2023" name="Commun. Biol.">
        <title>Genome analysis of Parmales, the sister group of diatoms, reveals the evolutionary specialization of diatoms from phago-mixotrophs to photoautotrophs.</title>
        <authorList>
            <person name="Ban H."/>
            <person name="Sato S."/>
            <person name="Yoshikawa S."/>
            <person name="Yamada K."/>
            <person name="Nakamura Y."/>
            <person name="Ichinomiya M."/>
            <person name="Sato N."/>
            <person name="Blanc-Mathieu R."/>
            <person name="Endo H."/>
            <person name="Kuwata A."/>
            <person name="Ogata H."/>
        </authorList>
    </citation>
    <scope>NUCLEOTIDE SEQUENCE [LARGE SCALE GENOMIC DNA]</scope>
    <source>
        <strain evidence="18">NIES 3701</strain>
    </source>
</reference>
<dbReference type="InterPro" id="IPR044831">
    <property type="entry name" value="Ccp1-like"/>
</dbReference>
<keyword evidence="18" id="KW-1185">Reference proteome</keyword>
<accession>A0A9W6ZNB1</accession>
<evidence type="ECO:0000256" key="8">
    <source>
        <dbReference type="ARBA" id="ARBA00023004"/>
    </source>
</evidence>
<organism evidence="17 18">
    <name type="scientific">Triparma strigata</name>
    <dbReference type="NCBI Taxonomy" id="1606541"/>
    <lineage>
        <taxon>Eukaryota</taxon>
        <taxon>Sar</taxon>
        <taxon>Stramenopiles</taxon>
        <taxon>Ochrophyta</taxon>
        <taxon>Bolidophyceae</taxon>
        <taxon>Parmales</taxon>
        <taxon>Triparmaceae</taxon>
        <taxon>Triparma</taxon>
    </lineage>
</organism>
<feature type="chain" id="PRO_5040930502" description="Cytochrome c peroxidase, mitochondrial" evidence="15">
    <location>
        <begin position="20"/>
        <end position="329"/>
    </location>
</feature>
<feature type="region of interest" description="Disordered" evidence="14">
    <location>
        <begin position="164"/>
        <end position="199"/>
    </location>
</feature>
<name>A0A9W6ZNB1_9STRA</name>
<evidence type="ECO:0000256" key="1">
    <source>
        <dbReference type="ARBA" id="ARBA00004305"/>
    </source>
</evidence>
<keyword evidence="7" id="KW-0560">Oxidoreductase</keyword>
<evidence type="ECO:0000256" key="7">
    <source>
        <dbReference type="ARBA" id="ARBA00023002"/>
    </source>
</evidence>